<organism evidence="1 2">
    <name type="scientific">Pandoraea cepalis</name>
    <dbReference type="NCBI Taxonomy" id="2508294"/>
    <lineage>
        <taxon>Bacteria</taxon>
        <taxon>Pseudomonadati</taxon>
        <taxon>Pseudomonadota</taxon>
        <taxon>Betaproteobacteria</taxon>
        <taxon>Burkholderiales</taxon>
        <taxon>Burkholderiaceae</taxon>
        <taxon>Pandoraea</taxon>
    </lineage>
</organism>
<name>A0A5E4WXY6_9BURK</name>
<evidence type="ECO:0008006" key="3">
    <source>
        <dbReference type="Google" id="ProtNLM"/>
    </source>
</evidence>
<evidence type="ECO:0000313" key="2">
    <source>
        <dbReference type="Proteomes" id="UP000384354"/>
    </source>
</evidence>
<sequence length="63" mass="6735">MAERCLRKSSPRQGCDLVGAAFNIIDLQNGFVAPGFPGELPMARKIVPNVNCIKALPRAPSTP</sequence>
<reference evidence="1 2" key="1">
    <citation type="submission" date="2019-08" db="EMBL/GenBank/DDBJ databases">
        <authorList>
            <person name="Peeters C."/>
        </authorList>
    </citation>
    <scope>NUCLEOTIDE SEQUENCE [LARGE SCALE GENOMIC DNA]</scope>
    <source>
        <strain evidence="1 2">LMG 31106</strain>
    </source>
</reference>
<protein>
    <recommendedName>
        <fullName evidence="3">Peroxyureidoacrylate/ureidoacrylate amidohydrolase RutB</fullName>
    </recommendedName>
</protein>
<accession>A0A5E4WXY6</accession>
<dbReference type="EMBL" id="CABPSL010000015">
    <property type="protein sequence ID" value="VVE29461.1"/>
    <property type="molecule type" value="Genomic_DNA"/>
</dbReference>
<proteinExistence type="predicted"/>
<dbReference type="Proteomes" id="UP000384354">
    <property type="component" value="Unassembled WGS sequence"/>
</dbReference>
<evidence type="ECO:0000313" key="1">
    <source>
        <dbReference type="EMBL" id="VVE29461.1"/>
    </source>
</evidence>
<gene>
    <name evidence="1" type="ORF">PCE31106_03563</name>
</gene>
<dbReference type="Gene3D" id="3.40.50.850">
    <property type="entry name" value="Isochorismatase-like"/>
    <property type="match status" value="1"/>
</dbReference>
<dbReference type="InterPro" id="IPR036380">
    <property type="entry name" value="Isochorismatase-like_sf"/>
</dbReference>
<dbReference type="AlphaFoldDB" id="A0A5E4WXY6"/>